<dbReference type="PROSITE" id="PS51371">
    <property type="entry name" value="CBS"/>
    <property type="match status" value="1"/>
</dbReference>
<dbReference type="Pfam" id="PF26205">
    <property type="entry name" value="SH3_actinomycetes"/>
    <property type="match status" value="1"/>
</dbReference>
<dbReference type="Gene3D" id="3.10.580.10">
    <property type="entry name" value="CBS-domain"/>
    <property type="match status" value="1"/>
</dbReference>
<dbReference type="SUPFAM" id="SSF158791">
    <property type="entry name" value="MgtE N-terminal domain-like"/>
    <property type="match status" value="1"/>
</dbReference>
<protein>
    <submittedName>
        <fullName evidence="3">CBS domain-containing protein</fullName>
    </submittedName>
</protein>
<keyword evidence="1" id="KW-0129">CBS domain</keyword>
<dbReference type="Proteomes" id="UP001156389">
    <property type="component" value="Unassembled WGS sequence"/>
</dbReference>
<evidence type="ECO:0000256" key="1">
    <source>
        <dbReference type="PROSITE-ProRule" id="PRU00703"/>
    </source>
</evidence>
<reference evidence="3 4" key="1">
    <citation type="submission" date="2021-10" db="EMBL/GenBank/DDBJ databases">
        <title>Streptomyces gossypii sp. nov., isolated from soil collected from cotton field.</title>
        <authorList>
            <person name="Ge X."/>
            <person name="Chen X."/>
            <person name="Liu W."/>
        </authorList>
    </citation>
    <scope>NUCLEOTIDE SEQUENCE [LARGE SCALE GENOMIC DNA]</scope>
    <source>
        <strain evidence="3 4">N2-109</strain>
    </source>
</reference>
<name>A0ABT2JVZ9_9ACTN</name>
<dbReference type="Gene3D" id="1.25.60.10">
    <property type="entry name" value="MgtE N-terminal domain-like"/>
    <property type="match status" value="1"/>
</dbReference>
<evidence type="ECO:0000313" key="3">
    <source>
        <dbReference type="EMBL" id="MCT2591911.1"/>
    </source>
</evidence>
<dbReference type="EMBL" id="JAJAGO010000008">
    <property type="protein sequence ID" value="MCT2591911.1"/>
    <property type="molecule type" value="Genomic_DNA"/>
</dbReference>
<gene>
    <name evidence="3" type="ORF">LHJ74_18735</name>
</gene>
<dbReference type="Pfam" id="PF03448">
    <property type="entry name" value="MgtE_N"/>
    <property type="match status" value="1"/>
</dbReference>
<evidence type="ECO:0000313" key="4">
    <source>
        <dbReference type="Proteomes" id="UP001156389"/>
    </source>
</evidence>
<dbReference type="InterPro" id="IPR000644">
    <property type="entry name" value="CBS_dom"/>
</dbReference>
<dbReference type="InterPro" id="IPR006668">
    <property type="entry name" value="Mg_transptr_MgtE_intracell_dom"/>
</dbReference>
<feature type="domain" description="CBS" evidence="2">
    <location>
        <begin position="354"/>
        <end position="411"/>
    </location>
</feature>
<comment type="caution">
    <text evidence="3">The sequence shown here is derived from an EMBL/GenBank/DDBJ whole genome shotgun (WGS) entry which is preliminary data.</text>
</comment>
<dbReference type="PANTHER" id="PTHR43773">
    <property type="entry name" value="MAGNESIUM TRANSPORTER MGTE"/>
    <property type="match status" value="1"/>
</dbReference>
<dbReference type="CDD" id="cd04606">
    <property type="entry name" value="CBS_pair_Mg_transporter"/>
    <property type="match status" value="1"/>
</dbReference>
<accession>A0ABT2JVZ9</accession>
<dbReference type="InterPro" id="IPR046342">
    <property type="entry name" value="CBS_dom_sf"/>
</dbReference>
<dbReference type="InterPro" id="IPR038076">
    <property type="entry name" value="MgtE_N_sf"/>
</dbReference>
<proteinExistence type="predicted"/>
<dbReference type="InterPro" id="IPR058838">
    <property type="entry name" value="SH3_actinomycetes"/>
</dbReference>
<organism evidence="3 4">
    <name type="scientific">Streptomyces gossypii</name>
    <dbReference type="NCBI Taxonomy" id="2883101"/>
    <lineage>
        <taxon>Bacteria</taxon>
        <taxon>Bacillati</taxon>
        <taxon>Actinomycetota</taxon>
        <taxon>Actinomycetes</taxon>
        <taxon>Kitasatosporales</taxon>
        <taxon>Streptomycetaceae</taxon>
        <taxon>Streptomyces</taxon>
    </lineage>
</organism>
<dbReference type="PANTHER" id="PTHR43773:SF1">
    <property type="entry name" value="MAGNESIUM TRANSPORTER MGTE"/>
    <property type="match status" value="1"/>
</dbReference>
<dbReference type="InterPro" id="IPR006669">
    <property type="entry name" value="MgtE_transporter"/>
</dbReference>
<keyword evidence="4" id="KW-1185">Reference proteome</keyword>
<dbReference type="RefSeq" id="WP_260219236.1">
    <property type="nucleotide sequence ID" value="NZ_JAJAGO010000008.1"/>
</dbReference>
<sequence>MAAGSSRVFVSHLSGIAVFDPSGDQVGRVRDVVTMLRPGGRPPRVLGLVVEVVSRRRIFFPMTRVTGVESGQVITTGVVNMRRFEQRPTETLVLGELLDRRVRLVETGEEVTVLDVGLVQLPARRDWQIDKVFVRKGRGGTLRRRGETLTVEWSAVTGFALEEADQGAANLLATFEQLRPADLANVLHHLSPKRRAEVAAALHDDRLADVLEELPEDDQVEILGKLKEERAADVLEAMDPDDAADLLSELPEEDKERLLQLMRPQDAAPVRRLLSYEEDTAGGMMTTEPIVLPPDGAVADALARVRQADLSAPLAAQVFVCRPPDETPTGTYLGVVHFQRLLREPPFTLVGSLVDNDLRPLPPDTGLSVLTSYLATYNIVAAPVVDEGGHLLGAVTVDDVLDHLLPDNWREATAQGATELYQPDVGATADLREQPDTDER</sequence>
<dbReference type="Pfam" id="PF00571">
    <property type="entry name" value="CBS"/>
    <property type="match status" value="1"/>
</dbReference>
<evidence type="ECO:0000259" key="2">
    <source>
        <dbReference type="PROSITE" id="PS51371"/>
    </source>
</evidence>
<dbReference type="SMART" id="SM00116">
    <property type="entry name" value="CBS"/>
    <property type="match status" value="1"/>
</dbReference>
<dbReference type="SUPFAM" id="SSF54631">
    <property type="entry name" value="CBS-domain pair"/>
    <property type="match status" value="1"/>
</dbReference>
<dbReference type="SMART" id="SM00924">
    <property type="entry name" value="MgtE_N"/>
    <property type="match status" value="1"/>
</dbReference>